<accession>A0A8T0MM90</accession>
<name>A0A8T0MM90_PANVG</name>
<sequence>MLPAPPTAPSPPSPSPPPCCRPCALPALDSTAAATNRSHHASQRAALSFHSSPPQIAPAPMPRDGLSPKTAPVCLLLLHPYRVKPLAPVCAGLPRIQQHVSHIGAPAVQRSVRNDWGPNISGAAPRTAGGGGRVRCPKERRRRMPRRHQGPRQWCGEGRFHEEQMWRMHSTGSGRSGVH</sequence>
<comment type="caution">
    <text evidence="2">The sequence shown here is derived from an EMBL/GenBank/DDBJ whole genome shotgun (WGS) entry which is preliminary data.</text>
</comment>
<evidence type="ECO:0000313" key="3">
    <source>
        <dbReference type="Proteomes" id="UP000823388"/>
    </source>
</evidence>
<proteinExistence type="predicted"/>
<feature type="region of interest" description="Disordered" evidence="1">
    <location>
        <begin position="34"/>
        <end position="65"/>
    </location>
</feature>
<keyword evidence="3" id="KW-1185">Reference proteome</keyword>
<organism evidence="2 3">
    <name type="scientific">Panicum virgatum</name>
    <name type="common">Blackwell switchgrass</name>
    <dbReference type="NCBI Taxonomy" id="38727"/>
    <lineage>
        <taxon>Eukaryota</taxon>
        <taxon>Viridiplantae</taxon>
        <taxon>Streptophyta</taxon>
        <taxon>Embryophyta</taxon>
        <taxon>Tracheophyta</taxon>
        <taxon>Spermatophyta</taxon>
        <taxon>Magnoliopsida</taxon>
        <taxon>Liliopsida</taxon>
        <taxon>Poales</taxon>
        <taxon>Poaceae</taxon>
        <taxon>PACMAD clade</taxon>
        <taxon>Panicoideae</taxon>
        <taxon>Panicodae</taxon>
        <taxon>Paniceae</taxon>
        <taxon>Panicinae</taxon>
        <taxon>Panicum</taxon>
        <taxon>Panicum sect. Hiantes</taxon>
    </lineage>
</organism>
<reference evidence="2" key="1">
    <citation type="submission" date="2020-05" db="EMBL/GenBank/DDBJ databases">
        <title>WGS assembly of Panicum virgatum.</title>
        <authorList>
            <person name="Lovell J.T."/>
            <person name="Jenkins J."/>
            <person name="Shu S."/>
            <person name="Juenger T.E."/>
            <person name="Schmutz J."/>
        </authorList>
    </citation>
    <scope>NUCLEOTIDE SEQUENCE</scope>
    <source>
        <strain evidence="2">AP13</strain>
    </source>
</reference>
<dbReference type="EMBL" id="CM029054">
    <property type="protein sequence ID" value="KAG2537868.1"/>
    <property type="molecule type" value="Genomic_DNA"/>
</dbReference>
<dbReference type="AlphaFoldDB" id="A0A8T0MM90"/>
<feature type="region of interest" description="Disordered" evidence="1">
    <location>
        <begin position="114"/>
        <end position="154"/>
    </location>
</feature>
<evidence type="ECO:0000313" key="2">
    <source>
        <dbReference type="EMBL" id="KAG2537868.1"/>
    </source>
</evidence>
<feature type="compositionally biased region" description="Basic residues" evidence="1">
    <location>
        <begin position="138"/>
        <end position="150"/>
    </location>
</feature>
<dbReference type="Proteomes" id="UP000823388">
    <property type="component" value="Chromosome 9N"/>
</dbReference>
<gene>
    <name evidence="2" type="ORF">PVAP13_9NG325846</name>
</gene>
<protein>
    <submittedName>
        <fullName evidence="2">Uncharacterized protein</fullName>
    </submittedName>
</protein>
<evidence type="ECO:0000256" key="1">
    <source>
        <dbReference type="SAM" id="MobiDB-lite"/>
    </source>
</evidence>